<dbReference type="SMART" id="SM00044">
    <property type="entry name" value="CYCc"/>
    <property type="match status" value="1"/>
</dbReference>
<keyword evidence="5 8" id="KW-1133">Transmembrane helix</keyword>
<feature type="transmembrane region" description="Helical" evidence="8">
    <location>
        <begin position="115"/>
        <end position="136"/>
    </location>
</feature>
<dbReference type="PANTHER" id="PTHR43081">
    <property type="entry name" value="ADENYLATE CYCLASE, TERMINAL-DIFFERENTIATION SPECIFIC-RELATED"/>
    <property type="match status" value="1"/>
</dbReference>
<feature type="domain" description="HAMP" evidence="10">
    <location>
        <begin position="252"/>
        <end position="304"/>
    </location>
</feature>
<protein>
    <submittedName>
        <fullName evidence="11">Adenylate cyclase</fullName>
    </submittedName>
</protein>
<dbReference type="CDD" id="cd06225">
    <property type="entry name" value="HAMP"/>
    <property type="match status" value="1"/>
</dbReference>
<evidence type="ECO:0000313" key="11">
    <source>
        <dbReference type="EMBL" id="GGF14729.1"/>
    </source>
</evidence>
<evidence type="ECO:0000256" key="1">
    <source>
        <dbReference type="ARBA" id="ARBA00004651"/>
    </source>
</evidence>
<organism evidence="11 12">
    <name type="scientific">Williamsia phyllosphaerae</name>
    <dbReference type="NCBI Taxonomy" id="885042"/>
    <lineage>
        <taxon>Bacteria</taxon>
        <taxon>Bacillati</taxon>
        <taxon>Actinomycetota</taxon>
        <taxon>Actinomycetes</taxon>
        <taxon>Mycobacteriales</taxon>
        <taxon>Nocardiaceae</taxon>
        <taxon>Williamsia</taxon>
    </lineage>
</organism>
<dbReference type="PANTHER" id="PTHR43081:SF17">
    <property type="entry name" value="BLL5647 PROTEIN"/>
    <property type="match status" value="1"/>
</dbReference>
<comment type="caution">
    <text evidence="11">The sequence shown here is derived from an EMBL/GenBank/DDBJ whole genome shotgun (WGS) entry which is preliminary data.</text>
</comment>
<dbReference type="InterPro" id="IPR001054">
    <property type="entry name" value="A/G_cyclase"/>
</dbReference>
<dbReference type="SMART" id="SM00304">
    <property type="entry name" value="HAMP"/>
    <property type="match status" value="1"/>
</dbReference>
<feature type="compositionally biased region" description="Polar residues" evidence="7">
    <location>
        <begin position="516"/>
        <end position="526"/>
    </location>
</feature>
<keyword evidence="6 8" id="KW-0472">Membrane</keyword>
<evidence type="ECO:0000256" key="2">
    <source>
        <dbReference type="ARBA" id="ARBA00005381"/>
    </source>
</evidence>
<dbReference type="SUPFAM" id="SSF55073">
    <property type="entry name" value="Nucleotide cyclase"/>
    <property type="match status" value="1"/>
</dbReference>
<dbReference type="InterPro" id="IPR029787">
    <property type="entry name" value="Nucleotide_cyclase"/>
</dbReference>
<evidence type="ECO:0000259" key="10">
    <source>
        <dbReference type="PROSITE" id="PS50885"/>
    </source>
</evidence>
<dbReference type="InterPro" id="IPR003660">
    <property type="entry name" value="HAMP_dom"/>
</dbReference>
<dbReference type="InterPro" id="IPR050697">
    <property type="entry name" value="Adenylyl/Guanylyl_Cyclase_3/4"/>
</dbReference>
<accession>A0ABQ1UAX3</accession>
<gene>
    <name evidence="11" type="ORF">GCM10007298_08550</name>
</gene>
<name>A0ABQ1UAX3_9NOCA</name>
<evidence type="ECO:0000313" key="12">
    <source>
        <dbReference type="Proteomes" id="UP000632454"/>
    </source>
</evidence>
<evidence type="ECO:0000256" key="4">
    <source>
        <dbReference type="ARBA" id="ARBA00022692"/>
    </source>
</evidence>
<keyword evidence="3" id="KW-1003">Cell membrane</keyword>
<dbReference type="RefSeq" id="WP_188487193.1">
    <property type="nucleotide sequence ID" value="NZ_BMCS01000001.1"/>
</dbReference>
<dbReference type="Pfam" id="PF00211">
    <property type="entry name" value="Guanylate_cyc"/>
    <property type="match status" value="1"/>
</dbReference>
<dbReference type="Gene3D" id="3.30.70.1230">
    <property type="entry name" value="Nucleotide cyclase"/>
    <property type="match status" value="1"/>
</dbReference>
<evidence type="ECO:0000256" key="8">
    <source>
        <dbReference type="SAM" id="Phobius"/>
    </source>
</evidence>
<feature type="transmembrane region" description="Helical" evidence="8">
    <location>
        <begin position="228"/>
        <end position="251"/>
    </location>
</feature>
<evidence type="ECO:0000256" key="7">
    <source>
        <dbReference type="SAM" id="MobiDB-lite"/>
    </source>
</evidence>
<comment type="similarity">
    <text evidence="2">Belongs to the adenylyl cyclase class-3 family.</text>
</comment>
<feature type="transmembrane region" description="Helical" evidence="8">
    <location>
        <begin position="69"/>
        <end position="94"/>
    </location>
</feature>
<evidence type="ECO:0000256" key="5">
    <source>
        <dbReference type="ARBA" id="ARBA00022989"/>
    </source>
</evidence>
<dbReference type="PROSITE" id="PS50125">
    <property type="entry name" value="GUANYLATE_CYCLASE_2"/>
    <property type="match status" value="1"/>
</dbReference>
<evidence type="ECO:0000259" key="9">
    <source>
        <dbReference type="PROSITE" id="PS50125"/>
    </source>
</evidence>
<dbReference type="Proteomes" id="UP000632454">
    <property type="component" value="Unassembled WGS sequence"/>
</dbReference>
<feature type="transmembrane region" description="Helical" evidence="8">
    <location>
        <begin position="25"/>
        <end position="49"/>
    </location>
</feature>
<reference evidence="12" key="1">
    <citation type="journal article" date="2019" name="Int. J. Syst. Evol. Microbiol.">
        <title>The Global Catalogue of Microorganisms (GCM) 10K type strain sequencing project: providing services to taxonomists for standard genome sequencing and annotation.</title>
        <authorList>
            <consortium name="The Broad Institute Genomics Platform"/>
            <consortium name="The Broad Institute Genome Sequencing Center for Infectious Disease"/>
            <person name="Wu L."/>
            <person name="Ma J."/>
        </authorList>
    </citation>
    <scope>NUCLEOTIDE SEQUENCE [LARGE SCALE GENOMIC DNA]</scope>
    <source>
        <strain evidence="12">CCM 7855</strain>
    </source>
</reference>
<feature type="domain" description="Guanylate cyclase" evidence="9">
    <location>
        <begin position="336"/>
        <end position="459"/>
    </location>
</feature>
<comment type="subcellular location">
    <subcellularLocation>
        <location evidence="1">Cell membrane</location>
        <topology evidence="1">Multi-pass membrane protein</topology>
    </subcellularLocation>
</comment>
<proteinExistence type="inferred from homology"/>
<feature type="region of interest" description="Disordered" evidence="7">
    <location>
        <begin position="498"/>
        <end position="526"/>
    </location>
</feature>
<feature type="transmembrane region" description="Helical" evidence="8">
    <location>
        <begin position="142"/>
        <end position="165"/>
    </location>
</feature>
<evidence type="ECO:0000256" key="6">
    <source>
        <dbReference type="ARBA" id="ARBA00023136"/>
    </source>
</evidence>
<dbReference type="SUPFAM" id="SSF158472">
    <property type="entry name" value="HAMP domain-like"/>
    <property type="match status" value="1"/>
</dbReference>
<dbReference type="Gene3D" id="6.10.340.10">
    <property type="match status" value="1"/>
</dbReference>
<keyword evidence="4 8" id="KW-0812">Transmembrane</keyword>
<evidence type="ECO:0000256" key="3">
    <source>
        <dbReference type="ARBA" id="ARBA00022475"/>
    </source>
</evidence>
<feature type="transmembrane region" description="Helical" evidence="8">
    <location>
        <begin position="194"/>
        <end position="216"/>
    </location>
</feature>
<dbReference type="CDD" id="cd07302">
    <property type="entry name" value="CHD"/>
    <property type="match status" value="1"/>
</dbReference>
<dbReference type="EMBL" id="BMCS01000001">
    <property type="protein sequence ID" value="GGF14729.1"/>
    <property type="molecule type" value="Genomic_DNA"/>
</dbReference>
<dbReference type="PROSITE" id="PS50885">
    <property type="entry name" value="HAMP"/>
    <property type="match status" value="1"/>
</dbReference>
<sequence length="526" mass="54605">MTSEGPVGSRWRGIAGAFGHRPVQLYAVGMVTANVIGAVIVFGLIRFILPLPIDPAAVLSARNFITFGAYLPVAVIIGFALGIGVAAPAFEWLGTGGVPDIRAYQAVLRLPARQVVVNATLWTIGLLVFVTVNGIGDGGVNLLVVIALAVGLGGAATCAMGYVVAERILRPITAQVMIRGVPGRYTAPGVTSRLVAMWGLSTAVPLVGAGLIALGRLLEIVIRPGDDIAAAVLALSLISLTVGAGGMLLAARSVADPVTQIIAAMHRVERGSYDTRVPVYDGSEIGRLQVGFNRMAATVGEREHIRTLFGMHVGDAVAARALKEEPTLGGEIREVAVLFIDLVGSTSLAQTHSPEEIVTLLNDFFGTVVETAARHDGFVNKFEGDAALLVYGAPLPHDDPAGAALRTARTLAQAIPFDGRLDAGIGVSFGACLAGNVGAANRFEYTVIGDPVNAAARLSDLAKDRDSRVVASSDALDAAAVDETQHWTVADEVTLRGRSEPTSLAIPRGAGRQRDNAVSTASATEP</sequence>
<dbReference type="Pfam" id="PF00672">
    <property type="entry name" value="HAMP"/>
    <property type="match status" value="1"/>
</dbReference>
<keyword evidence="12" id="KW-1185">Reference proteome</keyword>